<dbReference type="InterPro" id="IPR024079">
    <property type="entry name" value="MetalloPept_cat_dom_sf"/>
</dbReference>
<keyword evidence="6" id="KW-0862">Zinc</keyword>
<evidence type="ECO:0000256" key="4">
    <source>
        <dbReference type="ARBA" id="ARBA00022723"/>
    </source>
</evidence>
<proteinExistence type="inferred from homology"/>
<dbReference type="InterPro" id="IPR018497">
    <property type="entry name" value="Peptidase_M13_C"/>
</dbReference>
<organism evidence="12 13">
    <name type="scientific">Caenorhabditis auriculariae</name>
    <dbReference type="NCBI Taxonomy" id="2777116"/>
    <lineage>
        <taxon>Eukaryota</taxon>
        <taxon>Metazoa</taxon>
        <taxon>Ecdysozoa</taxon>
        <taxon>Nematoda</taxon>
        <taxon>Chromadorea</taxon>
        <taxon>Rhabditida</taxon>
        <taxon>Rhabditina</taxon>
        <taxon>Rhabditomorpha</taxon>
        <taxon>Rhabditoidea</taxon>
        <taxon>Rhabditidae</taxon>
        <taxon>Peloderinae</taxon>
        <taxon>Caenorhabditis</taxon>
    </lineage>
</organism>
<dbReference type="Gene3D" id="1.10.1380.10">
    <property type="entry name" value="Neutral endopeptidase , domain2"/>
    <property type="match status" value="1"/>
</dbReference>
<feature type="transmembrane region" description="Helical" evidence="8">
    <location>
        <begin position="1160"/>
        <end position="1179"/>
    </location>
</feature>
<gene>
    <name evidence="12" type="ORF">CAUJ_LOCUS7622</name>
</gene>
<dbReference type="PANTHER" id="PTHR11733">
    <property type="entry name" value="ZINC METALLOPROTEASE FAMILY M13 NEPRILYSIN-RELATED"/>
    <property type="match status" value="1"/>
</dbReference>
<evidence type="ECO:0000256" key="5">
    <source>
        <dbReference type="ARBA" id="ARBA00022801"/>
    </source>
</evidence>
<dbReference type="GO" id="GO:0016485">
    <property type="term" value="P:protein processing"/>
    <property type="evidence" value="ECO:0007669"/>
    <property type="project" value="TreeGrafter"/>
</dbReference>
<dbReference type="GO" id="GO:0005886">
    <property type="term" value="C:plasma membrane"/>
    <property type="evidence" value="ECO:0007669"/>
    <property type="project" value="TreeGrafter"/>
</dbReference>
<dbReference type="PROSITE" id="PS51885">
    <property type="entry name" value="NEPRILYSIN"/>
    <property type="match status" value="1"/>
</dbReference>
<name>A0A8S1H7S4_9PELO</name>
<comment type="similarity">
    <text evidence="2">Belongs to the peptidase M13 family.</text>
</comment>
<dbReference type="InterPro" id="IPR008753">
    <property type="entry name" value="Peptidase_M13_N"/>
</dbReference>
<evidence type="ECO:0000313" key="13">
    <source>
        <dbReference type="Proteomes" id="UP000835052"/>
    </source>
</evidence>
<feature type="domain" description="Peptidase M13 C-terminal" evidence="10">
    <location>
        <begin position="540"/>
        <end position="736"/>
    </location>
</feature>
<keyword evidence="3" id="KW-0645">Protease</keyword>
<accession>A0A8S1H7S4</accession>
<keyword evidence="7" id="KW-0482">Metalloprotease</keyword>
<feature type="chain" id="PRO_5035815528" description="Peptidase M13 C-terminal domain-containing protein" evidence="9">
    <location>
        <begin position="17"/>
        <end position="1222"/>
    </location>
</feature>
<keyword evidence="9" id="KW-0732">Signal</keyword>
<evidence type="ECO:0000256" key="7">
    <source>
        <dbReference type="ARBA" id="ARBA00023049"/>
    </source>
</evidence>
<dbReference type="PANTHER" id="PTHR11733:SF167">
    <property type="entry name" value="FI17812P1-RELATED"/>
    <property type="match status" value="1"/>
</dbReference>
<dbReference type="GO" id="GO:0004222">
    <property type="term" value="F:metalloendopeptidase activity"/>
    <property type="evidence" value="ECO:0007669"/>
    <property type="project" value="InterPro"/>
</dbReference>
<dbReference type="Pfam" id="PF01431">
    <property type="entry name" value="Peptidase_M13"/>
    <property type="match status" value="1"/>
</dbReference>
<dbReference type="InterPro" id="IPR042089">
    <property type="entry name" value="Peptidase_M13_dom_2"/>
</dbReference>
<keyword evidence="13" id="KW-1185">Reference proteome</keyword>
<sequence length="1222" mass="136885">MQLLVVSVFLVSLVVGQQLQLNLNTILNGIDMHADNMTLSFKNLDVHNGSISFDELLVNGVRPLLTGNSEATPASLPRNLTDLPIFESTTTSMMPSVGNNKYMYQGLVNSIDPSVNPCDDFYAHVCNGWMATHPLEEGDPAVSQFALVSGNVVVDKYSLLASEDPPTTREQGLAKTFYNICVEHFLDPDNTTFLSVVSGLAATRKLPWNPLTNWMINFSPQSFIYEVVIAADERDATKNVLQVSPRASLLSYEAYTDNSYVYEYTAMRKFLCSMLDIAEVEDEDREVFKGNAMDYVNRVNAFFRVDRGIAEALHPSAYNKSTSHIPFYQLNQHTWQELGDGEVQILDSQGMANLETFLMTLDDETLEMYLDFYVIFAYGDYLDSRFQNASQQYEIETTGGTTTDIGVKCVSAASDAFGDVLDQMYIEKNFPNTTRPQIRDMIENIRESFRQSINESKWMDEQTKQKALTKLSEITPYIGYNDKIFDQTSMTEKYKKLNFTKSDSYLSASMGLLKLRNNQNIALFGVKNNRSLDFAGADVNAYYEPTTNSIAILAGILQPPIINTGAIGAIIGHELTHGFDSSGATYDGEGNRVNWWDSQTLAQFENKTTCFKDQYGNVTVTGTNSTINGRLTVDENIADNGGLHITINAAKKLSSQRNDVISGLESLSQMQMFFLSYGYVWCNAARPQQIMTDLQSDVHSPGKYRVNVVLSNQPEFASAFNCAPGTPMNPVNTCSIRSLVPYPLGHAAHGVRSTPARARRCASLLYVGKAFHSIPVLLIFVSKLRAKKPHPFSALLHPPRSLHSLVSSDCADAVGGSAGRLSFVISVLAPAPSDNKQLKRIRFDFKSAEGVMLVADFAQDGKKQMTRIGYSMRSYSTGWVEFRVSVDAKKANLTLEVCEPGTMSRKAIETFQLTDFRPETQIALGDDNGPVFVTYSIGCVDYNKFGDKCDRKCEVKEEYRRLFKCDLKGNVRCRNDRMGQDCKQYNKGAEKAHRKHFRYKQFGKTSVPGILLPLTVHSAKQIRVLFGANFLPLFFRPTLWDRCGATGVGISNRIVLPVDGSIETGAEDSCRLGHGPCEKVTCLCDYGYYGEHCEFKCNDKVCKGGRRIAEKEEAEDCDCPPEWTPPPKHLEDSKKLSEPIIEIQAWTEERHSCFEHFEKFLGRICFAVIIVLAYFAALFRCSVRRFANFWCNDDDEGDEETKSKPFFNPSNLRIYIIHIFNS</sequence>
<keyword evidence="8" id="KW-0472">Membrane</keyword>
<dbReference type="Proteomes" id="UP000835052">
    <property type="component" value="Unassembled WGS sequence"/>
</dbReference>
<dbReference type="EMBL" id="CAJGYM010000022">
    <property type="protein sequence ID" value="CAD6191703.1"/>
    <property type="molecule type" value="Genomic_DNA"/>
</dbReference>
<dbReference type="Pfam" id="PF05649">
    <property type="entry name" value="Peptidase_M13_N"/>
    <property type="match status" value="1"/>
</dbReference>
<evidence type="ECO:0000256" key="9">
    <source>
        <dbReference type="SAM" id="SignalP"/>
    </source>
</evidence>
<evidence type="ECO:0000259" key="10">
    <source>
        <dbReference type="Pfam" id="PF01431"/>
    </source>
</evidence>
<dbReference type="AlphaFoldDB" id="A0A8S1H7S4"/>
<evidence type="ECO:0000256" key="6">
    <source>
        <dbReference type="ARBA" id="ARBA00022833"/>
    </source>
</evidence>
<dbReference type="PRINTS" id="PR00786">
    <property type="entry name" value="NEPRILYSIN"/>
</dbReference>
<evidence type="ECO:0000256" key="3">
    <source>
        <dbReference type="ARBA" id="ARBA00022670"/>
    </source>
</evidence>
<evidence type="ECO:0000256" key="1">
    <source>
        <dbReference type="ARBA" id="ARBA00001947"/>
    </source>
</evidence>
<evidence type="ECO:0000256" key="2">
    <source>
        <dbReference type="ARBA" id="ARBA00007357"/>
    </source>
</evidence>
<dbReference type="OrthoDB" id="6475849at2759"/>
<evidence type="ECO:0000313" key="12">
    <source>
        <dbReference type="EMBL" id="CAD6191703.1"/>
    </source>
</evidence>
<protein>
    <recommendedName>
        <fullName evidence="14">Peptidase M13 C-terminal domain-containing protein</fullName>
    </recommendedName>
</protein>
<dbReference type="InterPro" id="IPR000718">
    <property type="entry name" value="Peptidase_M13"/>
</dbReference>
<feature type="signal peptide" evidence="9">
    <location>
        <begin position="1"/>
        <end position="16"/>
    </location>
</feature>
<dbReference type="Gene3D" id="3.40.390.10">
    <property type="entry name" value="Collagenase (Catalytic Domain)"/>
    <property type="match status" value="1"/>
</dbReference>
<reference evidence="12" key="1">
    <citation type="submission" date="2020-10" db="EMBL/GenBank/DDBJ databases">
        <authorList>
            <person name="Kikuchi T."/>
        </authorList>
    </citation>
    <scope>NUCLEOTIDE SEQUENCE</scope>
    <source>
        <strain evidence="12">NKZ352</strain>
    </source>
</reference>
<evidence type="ECO:0000256" key="8">
    <source>
        <dbReference type="SAM" id="Phobius"/>
    </source>
</evidence>
<keyword evidence="8" id="KW-1133">Transmembrane helix</keyword>
<feature type="domain" description="Peptidase M13 N-terminal" evidence="11">
    <location>
        <begin position="117"/>
        <end position="480"/>
    </location>
</feature>
<keyword evidence="8" id="KW-0812">Transmembrane</keyword>
<evidence type="ECO:0008006" key="14">
    <source>
        <dbReference type="Google" id="ProtNLM"/>
    </source>
</evidence>
<evidence type="ECO:0000259" key="11">
    <source>
        <dbReference type="Pfam" id="PF05649"/>
    </source>
</evidence>
<dbReference type="CDD" id="cd08662">
    <property type="entry name" value="M13"/>
    <property type="match status" value="1"/>
</dbReference>
<comment type="caution">
    <text evidence="12">The sequence shown here is derived from an EMBL/GenBank/DDBJ whole genome shotgun (WGS) entry which is preliminary data.</text>
</comment>
<dbReference type="SUPFAM" id="SSF55486">
    <property type="entry name" value="Metalloproteases ('zincins'), catalytic domain"/>
    <property type="match status" value="1"/>
</dbReference>
<comment type="cofactor">
    <cofactor evidence="1">
        <name>Zn(2+)</name>
        <dbReference type="ChEBI" id="CHEBI:29105"/>
    </cofactor>
</comment>
<dbReference type="GO" id="GO:0046872">
    <property type="term" value="F:metal ion binding"/>
    <property type="evidence" value="ECO:0007669"/>
    <property type="project" value="UniProtKB-KW"/>
</dbReference>
<keyword evidence="5" id="KW-0378">Hydrolase</keyword>
<keyword evidence="4" id="KW-0479">Metal-binding</keyword>